<dbReference type="InterPro" id="IPR002508">
    <property type="entry name" value="MurNAc-LAA_cat"/>
</dbReference>
<dbReference type="InterPro" id="IPR050695">
    <property type="entry name" value="N-acetylmuramoyl_amidase_3"/>
</dbReference>
<dbReference type="GO" id="GO:0009253">
    <property type="term" value="P:peptidoglycan catabolic process"/>
    <property type="evidence" value="ECO:0007669"/>
    <property type="project" value="InterPro"/>
</dbReference>
<comment type="catalytic activity">
    <reaction evidence="1">
        <text>Hydrolyzes the link between N-acetylmuramoyl residues and L-amino acid residues in certain cell-wall glycopeptides.</text>
        <dbReference type="EC" id="3.5.1.28"/>
    </reaction>
</comment>
<proteinExistence type="predicted"/>
<name>A0A0H3PBG2_CAMJJ</name>
<dbReference type="PANTHER" id="PTHR30404:SF0">
    <property type="entry name" value="N-ACETYLMURAMOYL-L-ALANINE AMIDASE AMIC"/>
    <property type="match status" value="1"/>
</dbReference>
<dbReference type="GO" id="GO:0008745">
    <property type="term" value="F:N-acetylmuramoyl-L-alanine amidase activity"/>
    <property type="evidence" value="ECO:0007669"/>
    <property type="project" value="UniProtKB-EC"/>
</dbReference>
<evidence type="ECO:0000313" key="6">
    <source>
        <dbReference type="EMBL" id="EAQ72876.1"/>
    </source>
</evidence>
<accession>A0A0H3PBG2</accession>
<evidence type="ECO:0000256" key="4">
    <source>
        <dbReference type="SAM" id="MobiDB-lite"/>
    </source>
</evidence>
<feature type="region of interest" description="Disordered" evidence="4">
    <location>
        <begin position="127"/>
        <end position="155"/>
    </location>
</feature>
<dbReference type="Proteomes" id="UP000000646">
    <property type="component" value="Chromosome"/>
</dbReference>
<reference evidence="7" key="1">
    <citation type="submission" date="2006-12" db="EMBL/GenBank/DDBJ databases">
        <authorList>
            <person name="Fouts D.E."/>
            <person name="Nelson K.E."/>
            <person name="Sebastian Y."/>
        </authorList>
    </citation>
    <scope>NUCLEOTIDE SEQUENCE [LARGE SCALE GENOMIC DNA]</scope>
    <source>
        <strain evidence="7">81-176</strain>
    </source>
</reference>
<dbReference type="Gene3D" id="3.40.630.40">
    <property type="entry name" value="Zn-dependent exopeptidases"/>
    <property type="match status" value="1"/>
</dbReference>
<dbReference type="EMBL" id="CP000538">
    <property type="protein sequence ID" value="EAQ72876.1"/>
    <property type="molecule type" value="Genomic_DNA"/>
</dbReference>
<dbReference type="eggNOG" id="COG0860">
    <property type="taxonomic scope" value="Bacteria"/>
</dbReference>
<dbReference type="AlphaFoldDB" id="A0A0H3PBG2"/>
<dbReference type="Pfam" id="PF01520">
    <property type="entry name" value="Amidase_3"/>
    <property type="match status" value="1"/>
</dbReference>
<organism evidence="6 7">
    <name type="scientific">Campylobacter jejuni subsp. jejuni serotype O:23/36 (strain 81-176)</name>
    <dbReference type="NCBI Taxonomy" id="354242"/>
    <lineage>
        <taxon>Bacteria</taxon>
        <taxon>Pseudomonadati</taxon>
        <taxon>Campylobacterota</taxon>
        <taxon>Epsilonproteobacteria</taxon>
        <taxon>Campylobacterales</taxon>
        <taxon>Campylobacteraceae</taxon>
        <taxon>Campylobacter</taxon>
    </lineage>
</organism>
<evidence type="ECO:0000256" key="2">
    <source>
        <dbReference type="ARBA" id="ARBA00011901"/>
    </source>
</evidence>
<evidence type="ECO:0000256" key="3">
    <source>
        <dbReference type="ARBA" id="ARBA00022801"/>
    </source>
</evidence>
<dbReference type="KEGG" id="cjj:CJJ81176_1285"/>
<dbReference type="PANTHER" id="PTHR30404">
    <property type="entry name" value="N-ACETYLMURAMOYL-L-ALANINE AMIDASE"/>
    <property type="match status" value="1"/>
</dbReference>
<feature type="domain" description="MurNAc-LAA" evidence="5">
    <location>
        <begin position="497"/>
        <end position="652"/>
    </location>
</feature>
<dbReference type="CDD" id="cd02696">
    <property type="entry name" value="MurNAc-LAA"/>
    <property type="match status" value="1"/>
</dbReference>
<protein>
    <recommendedName>
        <fullName evidence="2">N-acetylmuramoyl-L-alanine amidase</fullName>
        <ecNumber evidence="2">3.5.1.28</ecNumber>
    </recommendedName>
</protein>
<dbReference type="FunFam" id="3.40.630.40:FF:000005">
    <property type="entry name" value="N-acetylmuramoyl-L-alanine amidase (AmiA)"/>
    <property type="match status" value="1"/>
</dbReference>
<dbReference type="EC" id="3.5.1.28" evidence="2"/>
<dbReference type="HOGENOM" id="CLU_014322_11_1_7"/>
<dbReference type="SUPFAM" id="SSF53187">
    <property type="entry name" value="Zn-dependent exopeptidases"/>
    <property type="match status" value="1"/>
</dbReference>
<evidence type="ECO:0000256" key="1">
    <source>
        <dbReference type="ARBA" id="ARBA00001561"/>
    </source>
</evidence>
<evidence type="ECO:0000313" key="7">
    <source>
        <dbReference type="Proteomes" id="UP000000646"/>
    </source>
</evidence>
<keyword evidence="3 6" id="KW-0378">Hydrolase</keyword>
<dbReference type="SMR" id="A0A0H3PBG2"/>
<evidence type="ECO:0000259" key="5">
    <source>
        <dbReference type="SMART" id="SM00646"/>
    </source>
</evidence>
<gene>
    <name evidence="6" type="ordered locus">CJJ81176_1285</name>
</gene>
<dbReference type="GO" id="GO:0030288">
    <property type="term" value="C:outer membrane-bounded periplasmic space"/>
    <property type="evidence" value="ECO:0007669"/>
    <property type="project" value="TreeGrafter"/>
</dbReference>
<dbReference type="SMART" id="SM00646">
    <property type="entry name" value="Ami_3"/>
    <property type="match status" value="1"/>
</dbReference>
<sequence length="659" mass="74594">MAKIFVFLVFVFTTLFGAYENELANFDKNFIGSKSEVQVKFHHQLKSLYIQSVINEDEKTKIEILKRLIISSNTLNLDDKSYANELKESGISEASINALRKAVVKDIKVQNIPQDAEKSTFEPIKTVQKNEKKSSNEQIKNTEKTNSKTSQAPKSSIVSKVKSDDKIYVLKSSKTSQGVEFELNADLDKNQLKSFALDEKGNYRFISDFDGVLEGGKKEFKFDEYRLVISQFNPKTIRIVVYAKEKIPIDISFKEEKLIFSKETTSQKKTEQASKISEKKQDQKTEIKTKVLETKKQDKKTNNEKENQESLYVLDVDKISNAVVLNLSDDLDEKEIAVFDTKDQKFRYVVSFKGVLEGNRKSFTFGQNAITVTQYNPKTVRVVLSAPKEFKLLKELDNKNLTLGFYTQTTNQNASKKANQSSSKTLNTNYKSGKLVVIDAGHGGKDSGALSDKKGSLKEKDIVLSTALKLGNELKKRGYKVLYTRSSDKFINLRDRTKYANDKRADLFISIHANAAPNATKAKSSEGVETFFLSPARSERSKKAAEKENQGDFEEINYFSKQSILNFLNREKIVASNKLAIDVQKNILTQTRKKYKIVDGGVREAPFWVLVGAQMPAILIEIGYITHPNEGKRIANKAFQDLLVKGIADGVESYFYNNR</sequence>
<dbReference type="RefSeq" id="WP_011812778.1">
    <property type="nucleotide sequence ID" value="NC_008787.1"/>
</dbReference>
<feature type="compositionally biased region" description="Basic and acidic residues" evidence="4">
    <location>
        <begin position="128"/>
        <end position="146"/>
    </location>
</feature>